<evidence type="ECO:0000256" key="3">
    <source>
        <dbReference type="ARBA" id="ARBA00022448"/>
    </source>
</evidence>
<dbReference type="InterPro" id="IPR013563">
    <property type="entry name" value="Oligopep_ABC_C"/>
</dbReference>
<dbReference type="PANTHER" id="PTHR43297">
    <property type="entry name" value="OLIGOPEPTIDE TRANSPORT ATP-BINDING PROTEIN APPD"/>
    <property type="match status" value="1"/>
</dbReference>
<dbReference type="STRING" id="555512.SAMN04487993_100413"/>
<evidence type="ECO:0000259" key="8">
    <source>
        <dbReference type="PROSITE" id="PS50893"/>
    </source>
</evidence>
<accession>A0A1G8K5L2</accession>
<dbReference type="PANTHER" id="PTHR43297:SF2">
    <property type="entry name" value="DIPEPTIDE TRANSPORT ATP-BINDING PROTEIN DPPD"/>
    <property type="match status" value="1"/>
</dbReference>
<dbReference type="SUPFAM" id="SSF52540">
    <property type="entry name" value="P-loop containing nucleoside triphosphate hydrolases"/>
    <property type="match status" value="1"/>
</dbReference>
<dbReference type="Gene3D" id="3.40.50.300">
    <property type="entry name" value="P-loop containing nucleotide triphosphate hydrolases"/>
    <property type="match status" value="1"/>
</dbReference>
<dbReference type="GO" id="GO:0015833">
    <property type="term" value="P:peptide transport"/>
    <property type="evidence" value="ECO:0007669"/>
    <property type="project" value="InterPro"/>
</dbReference>
<dbReference type="FunFam" id="3.40.50.300:FF:000016">
    <property type="entry name" value="Oligopeptide ABC transporter ATP-binding component"/>
    <property type="match status" value="1"/>
</dbReference>
<keyword evidence="10" id="KW-1185">Reference proteome</keyword>
<dbReference type="Proteomes" id="UP000199093">
    <property type="component" value="Unassembled WGS sequence"/>
</dbReference>
<comment type="similarity">
    <text evidence="2">Belongs to the ABC transporter superfamily.</text>
</comment>
<keyword evidence="4" id="KW-1003">Cell membrane</keyword>
<dbReference type="EMBL" id="FNEJ01000004">
    <property type="protein sequence ID" value="SDI38100.1"/>
    <property type="molecule type" value="Genomic_DNA"/>
</dbReference>
<evidence type="ECO:0000256" key="1">
    <source>
        <dbReference type="ARBA" id="ARBA00004417"/>
    </source>
</evidence>
<dbReference type="GO" id="GO:0005886">
    <property type="term" value="C:plasma membrane"/>
    <property type="evidence" value="ECO:0007669"/>
    <property type="project" value="UniProtKB-SubCell"/>
</dbReference>
<dbReference type="SMART" id="SM00382">
    <property type="entry name" value="AAA"/>
    <property type="match status" value="1"/>
</dbReference>
<comment type="subcellular location">
    <subcellularLocation>
        <location evidence="1">Cell inner membrane</location>
        <topology evidence="1">Peripheral membrane protein</topology>
    </subcellularLocation>
</comment>
<dbReference type="GO" id="GO:0055085">
    <property type="term" value="P:transmembrane transport"/>
    <property type="evidence" value="ECO:0007669"/>
    <property type="project" value="UniProtKB-ARBA"/>
</dbReference>
<evidence type="ECO:0000313" key="10">
    <source>
        <dbReference type="Proteomes" id="UP000199093"/>
    </source>
</evidence>
<dbReference type="InterPro" id="IPR003439">
    <property type="entry name" value="ABC_transporter-like_ATP-bd"/>
</dbReference>
<dbReference type="InterPro" id="IPR027417">
    <property type="entry name" value="P-loop_NTPase"/>
</dbReference>
<keyword evidence="3" id="KW-0813">Transport</keyword>
<dbReference type="RefSeq" id="WP_242656643.1">
    <property type="nucleotide sequence ID" value="NZ_FNEJ01000004.1"/>
</dbReference>
<sequence length="326" mass="34761">MKMDAIAADPLLAVTDLTVYRGQAKILDRVSLSLARGETLALVGESGAGKSTIATALMRLLDGAEVEGQADLSGAGDLLALPEAQMVRLRGRRMSMIFQDAGAALNPAYTVGRQLISVLRRTMGLDRAAARARAVDLFTQVGINDAEARLSAFPHQLSGGMQQRVMVAIALAGNPDLLLADEPTSALDVTIQAQIVRLILSLTRDRGASCIFVLHDLALASQACDRIVVLYAGQVVESGPAHDVLTRNRHPYTRQLQGCVLEIGRKDLLAPEGNVPSHDQMPEGCRFATRCPRALPHCATEPPPLAAADPARTGPLDHAFACWNPE</sequence>
<reference evidence="10" key="1">
    <citation type="submission" date="2016-10" db="EMBL/GenBank/DDBJ databases">
        <authorList>
            <person name="Varghese N."/>
            <person name="Submissions S."/>
        </authorList>
    </citation>
    <scope>NUCLEOTIDE SEQUENCE [LARGE SCALE GENOMIC DNA]</scope>
    <source>
        <strain evidence="10">DSM 26424</strain>
    </source>
</reference>
<evidence type="ECO:0000256" key="4">
    <source>
        <dbReference type="ARBA" id="ARBA00022475"/>
    </source>
</evidence>
<name>A0A1G8K5L2_9RHOB</name>
<dbReference type="GO" id="GO:0005524">
    <property type="term" value="F:ATP binding"/>
    <property type="evidence" value="ECO:0007669"/>
    <property type="project" value="UniProtKB-KW"/>
</dbReference>
<feature type="domain" description="ABC transporter" evidence="8">
    <location>
        <begin position="12"/>
        <end position="257"/>
    </location>
</feature>
<dbReference type="InterPro" id="IPR017871">
    <property type="entry name" value="ABC_transporter-like_CS"/>
</dbReference>
<keyword evidence="7" id="KW-0472">Membrane</keyword>
<gene>
    <name evidence="9" type="ORF">SAMN04487993_100413</name>
</gene>
<dbReference type="Pfam" id="PF00005">
    <property type="entry name" value="ABC_tran"/>
    <property type="match status" value="1"/>
</dbReference>
<dbReference type="PROSITE" id="PS50893">
    <property type="entry name" value="ABC_TRANSPORTER_2"/>
    <property type="match status" value="1"/>
</dbReference>
<dbReference type="PROSITE" id="PS00211">
    <property type="entry name" value="ABC_TRANSPORTER_1"/>
    <property type="match status" value="1"/>
</dbReference>
<dbReference type="InterPro" id="IPR003593">
    <property type="entry name" value="AAA+_ATPase"/>
</dbReference>
<evidence type="ECO:0000256" key="2">
    <source>
        <dbReference type="ARBA" id="ARBA00005417"/>
    </source>
</evidence>
<organism evidence="9 10">
    <name type="scientific">Salipiger marinus</name>
    <dbReference type="NCBI Taxonomy" id="555512"/>
    <lineage>
        <taxon>Bacteria</taxon>
        <taxon>Pseudomonadati</taxon>
        <taxon>Pseudomonadota</taxon>
        <taxon>Alphaproteobacteria</taxon>
        <taxon>Rhodobacterales</taxon>
        <taxon>Roseobacteraceae</taxon>
        <taxon>Salipiger</taxon>
    </lineage>
</organism>
<dbReference type="CDD" id="cd03257">
    <property type="entry name" value="ABC_NikE_OppD_transporters"/>
    <property type="match status" value="1"/>
</dbReference>
<evidence type="ECO:0000256" key="6">
    <source>
        <dbReference type="ARBA" id="ARBA00022840"/>
    </source>
</evidence>
<keyword evidence="6 9" id="KW-0067">ATP-binding</keyword>
<protein>
    <submittedName>
        <fullName evidence="9">Peptide/nickel transport system ATP-binding protein</fullName>
    </submittedName>
</protein>
<dbReference type="GO" id="GO:0016887">
    <property type="term" value="F:ATP hydrolysis activity"/>
    <property type="evidence" value="ECO:0007669"/>
    <property type="project" value="InterPro"/>
</dbReference>
<keyword evidence="5" id="KW-0547">Nucleotide-binding</keyword>
<dbReference type="Pfam" id="PF08352">
    <property type="entry name" value="oligo_HPY"/>
    <property type="match status" value="1"/>
</dbReference>
<evidence type="ECO:0000256" key="5">
    <source>
        <dbReference type="ARBA" id="ARBA00022741"/>
    </source>
</evidence>
<dbReference type="InterPro" id="IPR050388">
    <property type="entry name" value="ABC_Ni/Peptide_Import"/>
</dbReference>
<proteinExistence type="inferred from homology"/>
<dbReference type="NCBIfam" id="TIGR01727">
    <property type="entry name" value="oligo_HPY"/>
    <property type="match status" value="1"/>
</dbReference>
<dbReference type="AlphaFoldDB" id="A0A1G8K5L2"/>
<evidence type="ECO:0000256" key="7">
    <source>
        <dbReference type="ARBA" id="ARBA00023136"/>
    </source>
</evidence>
<evidence type="ECO:0000313" key="9">
    <source>
        <dbReference type="EMBL" id="SDI38100.1"/>
    </source>
</evidence>